<dbReference type="AlphaFoldDB" id="A0A8H6U938"/>
<dbReference type="PANTHER" id="PTHR47934:SF6">
    <property type="entry name" value="MITOCHONDRIAL GROUP I INTRON SPLICING FACTOR CCM1-RELATED"/>
    <property type="match status" value="1"/>
</dbReference>
<feature type="non-terminal residue" evidence="2">
    <location>
        <position position="677"/>
    </location>
</feature>
<dbReference type="Pfam" id="PF13812">
    <property type="entry name" value="PPR_3"/>
    <property type="match status" value="1"/>
</dbReference>
<dbReference type="GO" id="GO:0007005">
    <property type="term" value="P:mitochondrion organization"/>
    <property type="evidence" value="ECO:0007669"/>
    <property type="project" value="TreeGrafter"/>
</dbReference>
<sequence length="677" mass="76636">MLRGIARGCRSRLEIKAFWRPSNVRRIGFSSSRSIAPELNPTTEKKPTKYQSSSGQINPLWMLELSHFEANRKKEWKFQSQYLKGSRGDLAVEKWRLWKRHLWCCINHMASGAELPDWSLFSRERSEVDDWDTHMLRALVTSPERALDILENTTPGCRIPGYKLIDVVSYLSRWQNQLSEQQLAIYSRRLVNAAMAIFDSSCDGRVRLRQHVIYNLIEQLDTEGVAALYRFLHEKGNPIAEPTLLHFASRLARVQPYKELAMEIVTQAINDGIVNFLDSKWQAVFTTILFVDKGQASADKNFDPADAFVHLLERGLTPNLVTYTTLINSLAAIGQYHTAGRIYDILEEQNITPDNMLFSAVLNLAKVSRSVSLAIRITQEAVRHDALDEVFLNDLLFSIFDSMDKEAREKKRAGEEAMSLPGFGPMLVYYARVFNLGPLQALIPLDLKQVLLMHPHPVMPGNWQAGNLFPALELATSSFFEKRDPTGATLSIMFLAYVKTLSQPVRLISLYSYLRQRVIQRDPIAVQHIEQKGSFMYDVILKALLEHPGMQRPALDIVSDMLKGATKPAPEPEPGADVSPEADEEAQAMRIHPPPSVYTWTILLGGLLFYGEKESAKRIQAMMKQHGIEPNQVTWNTLVTGYAGLQDVNGTVRALEGLEKAGYSADQYTMKGFRRLL</sequence>
<dbReference type="GO" id="GO:0003729">
    <property type="term" value="F:mRNA binding"/>
    <property type="evidence" value="ECO:0007669"/>
    <property type="project" value="TreeGrafter"/>
</dbReference>
<dbReference type="GO" id="GO:0005739">
    <property type="term" value="C:mitochondrion"/>
    <property type="evidence" value="ECO:0007669"/>
    <property type="project" value="TreeGrafter"/>
</dbReference>
<evidence type="ECO:0000313" key="3">
    <source>
        <dbReference type="Proteomes" id="UP000639643"/>
    </source>
</evidence>
<dbReference type="EMBL" id="WIGM01000010">
    <property type="protein sequence ID" value="KAF6844766.1"/>
    <property type="molecule type" value="Genomic_DNA"/>
</dbReference>
<dbReference type="NCBIfam" id="TIGR00756">
    <property type="entry name" value="PPR"/>
    <property type="match status" value="1"/>
</dbReference>
<dbReference type="PANTHER" id="PTHR47934">
    <property type="entry name" value="PENTATRICOPEPTIDE REPEAT-CONTAINING PROTEIN PET309, MITOCHONDRIAL"/>
    <property type="match status" value="1"/>
</dbReference>
<dbReference type="InterPro" id="IPR051114">
    <property type="entry name" value="Mito_RNA_Proc_CCM1"/>
</dbReference>
<proteinExistence type="predicted"/>
<dbReference type="PROSITE" id="PS51375">
    <property type="entry name" value="PPR"/>
    <property type="match status" value="2"/>
</dbReference>
<feature type="repeat" description="PPR" evidence="1">
    <location>
        <begin position="596"/>
        <end position="630"/>
    </location>
</feature>
<comment type="caution">
    <text evidence="2">The sequence shown here is derived from an EMBL/GenBank/DDBJ whole genome shotgun (WGS) entry which is preliminary data.</text>
</comment>
<accession>A0A8H6U938</accession>
<evidence type="ECO:0000313" key="2">
    <source>
        <dbReference type="EMBL" id="KAF6844766.1"/>
    </source>
</evidence>
<feature type="repeat" description="PPR" evidence="1">
    <location>
        <begin position="319"/>
        <end position="353"/>
    </location>
</feature>
<keyword evidence="3" id="KW-1185">Reference proteome</keyword>
<dbReference type="GO" id="GO:0006396">
    <property type="term" value="P:RNA processing"/>
    <property type="evidence" value="ECO:0007669"/>
    <property type="project" value="TreeGrafter"/>
</dbReference>
<evidence type="ECO:0000256" key="1">
    <source>
        <dbReference type="PROSITE-ProRule" id="PRU00708"/>
    </source>
</evidence>
<dbReference type="OrthoDB" id="185373at2759"/>
<dbReference type="Gene3D" id="1.25.40.10">
    <property type="entry name" value="Tetratricopeptide repeat domain"/>
    <property type="match status" value="2"/>
</dbReference>
<dbReference type="InterPro" id="IPR011990">
    <property type="entry name" value="TPR-like_helical_dom_sf"/>
</dbReference>
<gene>
    <name evidence="2" type="ORF">CMUS01_00700</name>
</gene>
<reference evidence="2" key="1">
    <citation type="journal article" date="2020" name="Phytopathology">
        <title>Genome Sequence Resources of Colletotrichum truncatum, C. plurivorum, C. musicola, and C. sojae: Four Species Pathogenic to Soybean (Glycine max).</title>
        <authorList>
            <person name="Rogerio F."/>
            <person name="Boufleur T.R."/>
            <person name="Ciampi-Guillardi M."/>
            <person name="Sukno S.A."/>
            <person name="Thon M.R."/>
            <person name="Massola Junior N.S."/>
            <person name="Baroncelli R."/>
        </authorList>
    </citation>
    <scope>NUCLEOTIDE SEQUENCE</scope>
    <source>
        <strain evidence="2">LFN0074</strain>
    </source>
</reference>
<name>A0A8H6U938_9PEZI</name>
<dbReference type="Pfam" id="PF13041">
    <property type="entry name" value="PPR_2"/>
    <property type="match status" value="1"/>
</dbReference>
<dbReference type="InterPro" id="IPR002885">
    <property type="entry name" value="PPR_rpt"/>
</dbReference>
<dbReference type="Proteomes" id="UP000639643">
    <property type="component" value="Unassembled WGS sequence"/>
</dbReference>
<protein>
    <submittedName>
        <fullName evidence="2">Pentatricopeptide repeat-containing protein</fullName>
    </submittedName>
</protein>
<organism evidence="2 3">
    <name type="scientific">Colletotrichum musicola</name>
    <dbReference type="NCBI Taxonomy" id="2175873"/>
    <lineage>
        <taxon>Eukaryota</taxon>
        <taxon>Fungi</taxon>
        <taxon>Dikarya</taxon>
        <taxon>Ascomycota</taxon>
        <taxon>Pezizomycotina</taxon>
        <taxon>Sordariomycetes</taxon>
        <taxon>Hypocreomycetidae</taxon>
        <taxon>Glomerellales</taxon>
        <taxon>Glomerellaceae</taxon>
        <taxon>Colletotrichum</taxon>
        <taxon>Colletotrichum orchidearum species complex</taxon>
    </lineage>
</organism>